<reference evidence="2 3" key="1">
    <citation type="submission" date="2019-11" db="EMBL/GenBank/DDBJ databases">
        <title>Whole genome shotgun sequencing (WGS) data from Adlercreutzia equolifaciens ResAG-91, Eggerthella lenta MRI-F36, MRI-F37, MRI-F40, ResAG-49, ResAG-88, ResAG-121, ResAG-145, and Gordonibacter sp. ResAG-5, ResAG-26, ResAG-43, ResAG-50, ResAG-59.</title>
        <authorList>
            <person name="Stoll D.A."/>
            <person name="Danylec N."/>
            <person name="Franz C.M.A.P."/>
            <person name="Huch M."/>
        </authorList>
    </citation>
    <scope>NUCLEOTIDE SEQUENCE [LARGE SCALE GENOMIC DNA]</scope>
    <source>
        <strain evidence="2 3">ResAG-88</strain>
    </source>
</reference>
<feature type="chain" id="PRO_5038713881" evidence="1">
    <location>
        <begin position="22"/>
        <end position="43"/>
    </location>
</feature>
<evidence type="ECO:0000256" key="1">
    <source>
        <dbReference type="SAM" id="SignalP"/>
    </source>
</evidence>
<protein>
    <submittedName>
        <fullName evidence="2">Twin-arginine translocation signal domain-containing protein</fullName>
    </submittedName>
</protein>
<name>A0A844RNJ9_EGGLN</name>
<dbReference type="PROSITE" id="PS51257">
    <property type="entry name" value="PROKAR_LIPOPROTEIN"/>
    <property type="match status" value="1"/>
</dbReference>
<evidence type="ECO:0000313" key="3">
    <source>
        <dbReference type="Proteomes" id="UP000436429"/>
    </source>
</evidence>
<dbReference type="EMBL" id="WPOM01000039">
    <property type="protein sequence ID" value="MVN34139.1"/>
    <property type="molecule type" value="Genomic_DNA"/>
</dbReference>
<comment type="caution">
    <text evidence="2">The sequence shown here is derived from an EMBL/GenBank/DDBJ whole genome shotgun (WGS) entry which is preliminary data.</text>
</comment>
<dbReference type="PROSITE" id="PS51318">
    <property type="entry name" value="TAT"/>
    <property type="match status" value="1"/>
</dbReference>
<feature type="non-terminal residue" evidence="2">
    <location>
        <position position="43"/>
    </location>
</feature>
<dbReference type="InterPro" id="IPR019546">
    <property type="entry name" value="TAT_signal_bac_arc"/>
</dbReference>
<dbReference type="Proteomes" id="UP000436429">
    <property type="component" value="Unassembled WGS sequence"/>
</dbReference>
<evidence type="ECO:0000313" key="2">
    <source>
        <dbReference type="EMBL" id="MVN34139.1"/>
    </source>
</evidence>
<keyword evidence="1" id="KW-0732">Signal</keyword>
<dbReference type="AlphaFoldDB" id="A0A844RNJ9"/>
<feature type="signal peptide" evidence="1">
    <location>
        <begin position="1"/>
        <end position="21"/>
    </location>
</feature>
<dbReference type="InterPro" id="IPR006311">
    <property type="entry name" value="TAT_signal"/>
</dbReference>
<dbReference type="NCBIfam" id="TIGR01409">
    <property type="entry name" value="TAT_signal_seq"/>
    <property type="match status" value="1"/>
</dbReference>
<accession>A0A844RNJ9</accession>
<proteinExistence type="predicted"/>
<organism evidence="2 3">
    <name type="scientific">Eggerthella lenta</name>
    <name type="common">Eubacterium lentum</name>
    <dbReference type="NCBI Taxonomy" id="84112"/>
    <lineage>
        <taxon>Bacteria</taxon>
        <taxon>Bacillati</taxon>
        <taxon>Actinomycetota</taxon>
        <taxon>Coriobacteriia</taxon>
        <taxon>Eggerthellales</taxon>
        <taxon>Eggerthellaceae</taxon>
        <taxon>Eggerthella</taxon>
    </lineage>
</organism>
<gene>
    <name evidence="2" type="ORF">GO726_13340</name>
</gene>
<sequence>MREQKLTRRTFLGLGATAAVAGAAGLAGCAPGAKSDAGADAGA</sequence>